<evidence type="ECO:0000313" key="1">
    <source>
        <dbReference type="EMBL" id="KAL1264639.1"/>
    </source>
</evidence>
<name>A0ABR3MKA9_9TELE</name>
<gene>
    <name evidence="1" type="ORF">QQF64_004994</name>
</gene>
<organism evidence="1 2">
    <name type="scientific">Cirrhinus molitorella</name>
    <name type="common">mud carp</name>
    <dbReference type="NCBI Taxonomy" id="172907"/>
    <lineage>
        <taxon>Eukaryota</taxon>
        <taxon>Metazoa</taxon>
        <taxon>Chordata</taxon>
        <taxon>Craniata</taxon>
        <taxon>Vertebrata</taxon>
        <taxon>Euteleostomi</taxon>
        <taxon>Actinopterygii</taxon>
        <taxon>Neopterygii</taxon>
        <taxon>Teleostei</taxon>
        <taxon>Ostariophysi</taxon>
        <taxon>Cypriniformes</taxon>
        <taxon>Cyprinidae</taxon>
        <taxon>Labeoninae</taxon>
        <taxon>Labeonini</taxon>
        <taxon>Cirrhinus</taxon>
    </lineage>
</organism>
<evidence type="ECO:0000313" key="2">
    <source>
        <dbReference type="Proteomes" id="UP001558613"/>
    </source>
</evidence>
<dbReference type="Proteomes" id="UP001558613">
    <property type="component" value="Unassembled WGS sequence"/>
</dbReference>
<protein>
    <submittedName>
        <fullName evidence="1">Uncharacterized protein</fullName>
    </submittedName>
</protein>
<reference evidence="1 2" key="1">
    <citation type="submission" date="2023-09" db="EMBL/GenBank/DDBJ databases">
        <authorList>
            <person name="Wang M."/>
        </authorList>
    </citation>
    <scope>NUCLEOTIDE SEQUENCE [LARGE SCALE GENOMIC DNA]</scope>
    <source>
        <strain evidence="1">GT-2023</strain>
        <tissue evidence="1">Liver</tissue>
    </source>
</reference>
<proteinExistence type="predicted"/>
<comment type="caution">
    <text evidence="1">The sequence shown here is derived from an EMBL/GenBank/DDBJ whole genome shotgun (WGS) entry which is preliminary data.</text>
</comment>
<sequence>MNGRNTERENLTPVIPCSTSKMKYNTPGYTYGVSRQAKAENIELNIISNNHVFKGNHIKVVKRCGTKCQNRVSFTGSLIDAKRRAEGASADSQLAQGYFRRRRTREGEKCEANHVAGAGLREVLSANGSSATVTRPTWAGNLVLINEHALNPF</sequence>
<dbReference type="EMBL" id="JAYMGO010000012">
    <property type="protein sequence ID" value="KAL1264639.1"/>
    <property type="molecule type" value="Genomic_DNA"/>
</dbReference>
<keyword evidence="2" id="KW-1185">Reference proteome</keyword>
<accession>A0ABR3MKA9</accession>